<dbReference type="GO" id="GO:0004674">
    <property type="term" value="F:protein serine/threonine kinase activity"/>
    <property type="evidence" value="ECO:0007669"/>
    <property type="project" value="UniProtKB-KW"/>
</dbReference>
<protein>
    <recommendedName>
        <fullName evidence="6">Alpha-type protein kinase domain-containing protein</fullName>
    </recommendedName>
</protein>
<gene>
    <name evidence="7" type="ORF">QBC38DRAFT_508680</name>
</gene>
<dbReference type="SUPFAM" id="SSF53300">
    <property type="entry name" value="vWA-like"/>
    <property type="match status" value="1"/>
</dbReference>
<dbReference type="InterPro" id="IPR052969">
    <property type="entry name" value="Thr-specific_kinase-like"/>
</dbReference>
<accession>A0AAN7BSM4</accession>
<dbReference type="PANTHER" id="PTHR47763:SF4">
    <property type="entry name" value="ALPHA-PROTEIN KINASE VWKA"/>
    <property type="match status" value="1"/>
</dbReference>
<dbReference type="SMART" id="SM00811">
    <property type="entry name" value="Alpha_kinase"/>
    <property type="match status" value="1"/>
</dbReference>
<dbReference type="PROSITE" id="PS51158">
    <property type="entry name" value="ALPHA_KINASE"/>
    <property type="match status" value="1"/>
</dbReference>
<keyword evidence="1" id="KW-0723">Serine/threonine-protein kinase</keyword>
<feature type="coiled-coil region" evidence="4">
    <location>
        <begin position="91"/>
        <end position="118"/>
    </location>
</feature>
<dbReference type="InterPro" id="IPR011009">
    <property type="entry name" value="Kinase-like_dom_sf"/>
</dbReference>
<evidence type="ECO:0000256" key="4">
    <source>
        <dbReference type="SAM" id="Coils"/>
    </source>
</evidence>
<organism evidence="7 8">
    <name type="scientific">Podospora fimiseda</name>
    <dbReference type="NCBI Taxonomy" id="252190"/>
    <lineage>
        <taxon>Eukaryota</taxon>
        <taxon>Fungi</taxon>
        <taxon>Dikarya</taxon>
        <taxon>Ascomycota</taxon>
        <taxon>Pezizomycotina</taxon>
        <taxon>Sordariomycetes</taxon>
        <taxon>Sordariomycetidae</taxon>
        <taxon>Sordariales</taxon>
        <taxon>Podosporaceae</taxon>
        <taxon>Podospora</taxon>
    </lineage>
</organism>
<keyword evidence="2" id="KW-0808">Transferase</keyword>
<evidence type="ECO:0000256" key="5">
    <source>
        <dbReference type="SAM" id="MobiDB-lite"/>
    </source>
</evidence>
<dbReference type="GO" id="GO:0005524">
    <property type="term" value="F:ATP binding"/>
    <property type="evidence" value="ECO:0007669"/>
    <property type="project" value="InterPro"/>
</dbReference>
<sequence>MGEIKQLPREAKSPTVEIEAELDWVSLGTTPTTWSTSWSTNTRERLLQVGTYTPPPSVHRSPETSTRTRQRLWGIEEELERAHRMGPTPTSQNTRQKLRQAEERAQKAEVLANRLKHEANVAAAGFPGDAGQRLSDLKRAESEAASRMGKRSTAGMLKAVCSTDLLFLIDATSSMRPYIEAVKDQVRAIIRIAVVGYRDSDRPNVEFLDFTTSVSAVHSFLKRLTTRGGGDRSEDTRCIIHIADAPPHGRTLHDYPRVLDSYAIPGSEPHGLAHQSLLPRMVSLRINYVLLRINSSTDRMAYTFLQAYGFAAGDGALLPTNKYSSYLLLKRGRGAGDGLLFREAELGTTFAELRTLVAKAVTASASRTATRHVNRQDNITPRRGSGFTAVHNVPLDSSPPQWDSESWFDESFILHGFSLKAIVRGATTLDKMMSTDDNIGMSNPFAQGSPRLAFYASTMASTSPCVVKTSKRTATDELPLLVEEMRCRALAKSFALEFNSLLHREHTIDFVATACFKGHSKSADDDSCISLKPFIEGIHDSPANQAAQAFSHFTFERSKGKFLVCDLQGAGEFLTDPVVHTADENRFKLSRTNVGFEGMKLFFMSHECNDVCSRLELRSSRSTIKSDTPIFRETWPPMADAVCCPNKMCERILRRNEANSLARYLGYHWCKR</sequence>
<dbReference type="Gene3D" id="3.20.200.10">
    <property type="entry name" value="MHCK/EF2 kinase"/>
    <property type="match status" value="1"/>
</dbReference>
<dbReference type="Proteomes" id="UP001301958">
    <property type="component" value="Unassembled WGS sequence"/>
</dbReference>
<evidence type="ECO:0000313" key="8">
    <source>
        <dbReference type="Proteomes" id="UP001301958"/>
    </source>
</evidence>
<dbReference type="EMBL" id="MU865314">
    <property type="protein sequence ID" value="KAK4228864.1"/>
    <property type="molecule type" value="Genomic_DNA"/>
</dbReference>
<dbReference type="SUPFAM" id="SSF56112">
    <property type="entry name" value="Protein kinase-like (PK-like)"/>
    <property type="match status" value="1"/>
</dbReference>
<feature type="region of interest" description="Disordered" evidence="5">
    <location>
        <begin position="50"/>
        <end position="69"/>
    </location>
</feature>
<dbReference type="Pfam" id="PF02816">
    <property type="entry name" value="Alpha_kinase"/>
    <property type="match status" value="1"/>
</dbReference>
<keyword evidence="4" id="KW-0175">Coiled coil</keyword>
<evidence type="ECO:0000256" key="2">
    <source>
        <dbReference type="ARBA" id="ARBA00022679"/>
    </source>
</evidence>
<dbReference type="PANTHER" id="PTHR47763">
    <property type="entry name" value="ALPHA-PROTEIN KINASE VWKA"/>
    <property type="match status" value="1"/>
</dbReference>
<comment type="caution">
    <text evidence="7">The sequence shown here is derived from an EMBL/GenBank/DDBJ whole genome shotgun (WGS) entry which is preliminary data.</text>
</comment>
<keyword evidence="3" id="KW-0418">Kinase</keyword>
<evidence type="ECO:0000313" key="7">
    <source>
        <dbReference type="EMBL" id="KAK4228864.1"/>
    </source>
</evidence>
<evidence type="ECO:0000259" key="6">
    <source>
        <dbReference type="PROSITE" id="PS51158"/>
    </source>
</evidence>
<keyword evidence="8" id="KW-1185">Reference proteome</keyword>
<dbReference type="InterPro" id="IPR036465">
    <property type="entry name" value="vWFA_dom_sf"/>
</dbReference>
<reference evidence="7" key="1">
    <citation type="journal article" date="2023" name="Mol. Phylogenet. Evol.">
        <title>Genome-scale phylogeny and comparative genomics of the fungal order Sordariales.</title>
        <authorList>
            <person name="Hensen N."/>
            <person name="Bonometti L."/>
            <person name="Westerberg I."/>
            <person name="Brannstrom I.O."/>
            <person name="Guillou S."/>
            <person name="Cros-Aarteil S."/>
            <person name="Calhoun S."/>
            <person name="Haridas S."/>
            <person name="Kuo A."/>
            <person name="Mondo S."/>
            <person name="Pangilinan J."/>
            <person name="Riley R."/>
            <person name="LaButti K."/>
            <person name="Andreopoulos B."/>
            <person name="Lipzen A."/>
            <person name="Chen C."/>
            <person name="Yan M."/>
            <person name="Daum C."/>
            <person name="Ng V."/>
            <person name="Clum A."/>
            <person name="Steindorff A."/>
            <person name="Ohm R.A."/>
            <person name="Martin F."/>
            <person name="Silar P."/>
            <person name="Natvig D.O."/>
            <person name="Lalanne C."/>
            <person name="Gautier V."/>
            <person name="Ament-Velasquez S.L."/>
            <person name="Kruys A."/>
            <person name="Hutchinson M.I."/>
            <person name="Powell A.J."/>
            <person name="Barry K."/>
            <person name="Miller A.N."/>
            <person name="Grigoriev I.V."/>
            <person name="Debuchy R."/>
            <person name="Gladieux P."/>
            <person name="Hiltunen Thoren M."/>
            <person name="Johannesson H."/>
        </authorList>
    </citation>
    <scope>NUCLEOTIDE SEQUENCE</scope>
    <source>
        <strain evidence="7">CBS 990.96</strain>
    </source>
</reference>
<name>A0AAN7BSM4_9PEZI</name>
<dbReference type="InterPro" id="IPR004166">
    <property type="entry name" value="a-kinase_dom"/>
</dbReference>
<dbReference type="Gene3D" id="3.40.50.410">
    <property type="entry name" value="von Willebrand factor, type A domain"/>
    <property type="match status" value="1"/>
</dbReference>
<evidence type="ECO:0000256" key="1">
    <source>
        <dbReference type="ARBA" id="ARBA00022527"/>
    </source>
</evidence>
<dbReference type="CDD" id="cd00198">
    <property type="entry name" value="vWFA"/>
    <property type="match status" value="1"/>
</dbReference>
<proteinExistence type="predicted"/>
<evidence type="ECO:0000256" key="3">
    <source>
        <dbReference type="ARBA" id="ARBA00022777"/>
    </source>
</evidence>
<dbReference type="AlphaFoldDB" id="A0AAN7BSM4"/>
<dbReference type="Gene3D" id="3.30.200.20">
    <property type="entry name" value="Phosphorylase Kinase, domain 1"/>
    <property type="match status" value="1"/>
</dbReference>
<dbReference type="CDD" id="cd04515">
    <property type="entry name" value="Alpha_kinase"/>
    <property type="match status" value="1"/>
</dbReference>
<feature type="domain" description="Alpha-type protein kinase" evidence="6">
    <location>
        <begin position="399"/>
        <end position="620"/>
    </location>
</feature>
<reference evidence="7" key="2">
    <citation type="submission" date="2023-05" db="EMBL/GenBank/DDBJ databases">
        <authorList>
            <consortium name="Lawrence Berkeley National Laboratory"/>
            <person name="Steindorff A."/>
            <person name="Hensen N."/>
            <person name="Bonometti L."/>
            <person name="Westerberg I."/>
            <person name="Brannstrom I.O."/>
            <person name="Guillou S."/>
            <person name="Cros-Aarteil S."/>
            <person name="Calhoun S."/>
            <person name="Haridas S."/>
            <person name="Kuo A."/>
            <person name="Mondo S."/>
            <person name="Pangilinan J."/>
            <person name="Riley R."/>
            <person name="Labutti K."/>
            <person name="Andreopoulos B."/>
            <person name="Lipzen A."/>
            <person name="Chen C."/>
            <person name="Yanf M."/>
            <person name="Daum C."/>
            <person name="Ng V."/>
            <person name="Clum A."/>
            <person name="Ohm R."/>
            <person name="Martin F."/>
            <person name="Silar P."/>
            <person name="Natvig D."/>
            <person name="Lalanne C."/>
            <person name="Gautier V."/>
            <person name="Ament-Velasquez S.L."/>
            <person name="Kruys A."/>
            <person name="Hutchinson M.I."/>
            <person name="Powell A.J."/>
            <person name="Barry K."/>
            <person name="Miller A.N."/>
            <person name="Grigoriev I.V."/>
            <person name="Debuchy R."/>
            <person name="Gladieux P."/>
            <person name="Thoren M.H."/>
            <person name="Johannesson H."/>
        </authorList>
    </citation>
    <scope>NUCLEOTIDE SEQUENCE</scope>
    <source>
        <strain evidence="7">CBS 990.96</strain>
    </source>
</reference>